<protein>
    <submittedName>
        <fullName evidence="1">Uncharacterized protein</fullName>
    </submittedName>
</protein>
<accession>A0A420IV85</accession>
<gene>
    <name evidence="1" type="ORF">GcM3_064036</name>
</gene>
<dbReference type="Proteomes" id="UP000283383">
    <property type="component" value="Unassembled WGS sequence"/>
</dbReference>
<evidence type="ECO:0000313" key="1">
    <source>
        <dbReference type="EMBL" id="RKF78435.1"/>
    </source>
</evidence>
<comment type="caution">
    <text evidence="1">The sequence shown here is derived from an EMBL/GenBank/DDBJ whole genome shotgun (WGS) entry which is preliminary data.</text>
</comment>
<sequence length="86" mass="10252">MQKQINLQAQNKLHPIQTPELFSRWVVEHTVPVFFAMEYATKKWNGSTYKNTSWDFGLLIRKKNIFNAYDKMEEFVVDNGKLFMGY</sequence>
<dbReference type="AlphaFoldDB" id="A0A420IV85"/>
<keyword evidence="2" id="KW-1185">Reference proteome</keyword>
<dbReference type="EMBL" id="MCBQ01006449">
    <property type="protein sequence ID" value="RKF78435.1"/>
    <property type="molecule type" value="Genomic_DNA"/>
</dbReference>
<proteinExistence type="predicted"/>
<organism evidence="1 2">
    <name type="scientific">Golovinomyces cichoracearum</name>
    <dbReference type="NCBI Taxonomy" id="62708"/>
    <lineage>
        <taxon>Eukaryota</taxon>
        <taxon>Fungi</taxon>
        <taxon>Dikarya</taxon>
        <taxon>Ascomycota</taxon>
        <taxon>Pezizomycotina</taxon>
        <taxon>Leotiomycetes</taxon>
        <taxon>Erysiphales</taxon>
        <taxon>Erysiphaceae</taxon>
        <taxon>Golovinomyces</taxon>
    </lineage>
</organism>
<evidence type="ECO:0000313" key="2">
    <source>
        <dbReference type="Proteomes" id="UP000283383"/>
    </source>
</evidence>
<name>A0A420IV85_9PEZI</name>
<reference evidence="1 2" key="1">
    <citation type="journal article" date="2018" name="BMC Genomics">
        <title>Comparative genome analyses reveal sequence features reflecting distinct modes of host-adaptation between dicot and monocot powdery mildew.</title>
        <authorList>
            <person name="Wu Y."/>
            <person name="Ma X."/>
            <person name="Pan Z."/>
            <person name="Kale S.D."/>
            <person name="Song Y."/>
            <person name="King H."/>
            <person name="Zhang Q."/>
            <person name="Presley C."/>
            <person name="Deng X."/>
            <person name="Wei C.I."/>
            <person name="Xiao S."/>
        </authorList>
    </citation>
    <scope>NUCLEOTIDE SEQUENCE [LARGE SCALE GENOMIC DNA]</scope>
    <source>
        <strain evidence="1">UMSG3</strain>
    </source>
</reference>